<keyword evidence="8" id="KW-1185">Reference proteome</keyword>
<dbReference type="InterPro" id="IPR006480">
    <property type="entry name" value="Phage_holin_4_1"/>
</dbReference>
<protein>
    <recommendedName>
        <fullName evidence="9">Holin</fullName>
    </recommendedName>
</protein>
<evidence type="ECO:0008006" key="9">
    <source>
        <dbReference type="Google" id="ProtNLM"/>
    </source>
</evidence>
<feature type="transmembrane region" description="Helical" evidence="6">
    <location>
        <begin position="6"/>
        <end position="33"/>
    </location>
</feature>
<gene>
    <name evidence="7" type="ORF">D1953_06915</name>
</gene>
<evidence type="ECO:0000256" key="6">
    <source>
        <dbReference type="SAM" id="Phobius"/>
    </source>
</evidence>
<keyword evidence="4 6" id="KW-0472">Membrane</keyword>
<dbReference type="AlphaFoldDB" id="A0A398BC68"/>
<reference evidence="7 8" key="1">
    <citation type="submission" date="2018-08" db="EMBL/GenBank/DDBJ databases">
        <title>Bacillus jemisoniae sp. nov., Bacillus chryseoplanitiae sp. nov., Bacillus resnikiae sp. nov., and Bacillus frankliniae sp. nov., isolated from Viking spacecraft and associated surfaces.</title>
        <authorList>
            <person name="Seuylemezian A."/>
            <person name="Vaishampayan P."/>
        </authorList>
    </citation>
    <scope>NUCLEOTIDE SEQUENCE [LARGE SCALE GENOMIC DNA]</scope>
    <source>
        <strain evidence="7 8">MA001</strain>
    </source>
</reference>
<dbReference type="GO" id="GO:0016020">
    <property type="term" value="C:membrane"/>
    <property type="evidence" value="ECO:0007669"/>
    <property type="project" value="UniProtKB-SubCell"/>
</dbReference>
<sequence length="137" mass="14955">MENFFQITIATIGGLIGWLVGGWSVLLTVLLILNTFDFITGMAANWGQISSKRGYEGIIKKGMMWVWIVVANLIYLVLDHQGLKIGGVIPNAVAILFILNEVASLGENSAKLGINIPEPVQKALAIFDKNEKGKENK</sequence>
<evidence type="ECO:0000256" key="1">
    <source>
        <dbReference type="ARBA" id="ARBA00004141"/>
    </source>
</evidence>
<dbReference type="RefSeq" id="WP_119116436.1">
    <property type="nucleotide sequence ID" value="NZ_CP085714.1"/>
</dbReference>
<comment type="caution">
    <text evidence="7">The sequence shown here is derived from an EMBL/GenBank/DDBJ whole genome shotgun (WGS) entry which is preliminary data.</text>
</comment>
<dbReference type="EMBL" id="QWVS01000013">
    <property type="protein sequence ID" value="RID87041.1"/>
    <property type="molecule type" value="Genomic_DNA"/>
</dbReference>
<evidence type="ECO:0000313" key="7">
    <source>
        <dbReference type="EMBL" id="RID87041.1"/>
    </source>
</evidence>
<dbReference type="Proteomes" id="UP000266016">
    <property type="component" value="Unassembled WGS sequence"/>
</dbReference>
<proteinExistence type="inferred from homology"/>
<comment type="subcellular location">
    <subcellularLocation>
        <location evidence="1">Membrane</location>
        <topology evidence="1">Multi-pass membrane protein</topology>
    </subcellularLocation>
</comment>
<organism evidence="7 8">
    <name type="scientific">Peribacillus asahii</name>
    <dbReference type="NCBI Taxonomy" id="228899"/>
    <lineage>
        <taxon>Bacteria</taxon>
        <taxon>Bacillati</taxon>
        <taxon>Bacillota</taxon>
        <taxon>Bacilli</taxon>
        <taxon>Bacillales</taxon>
        <taxon>Bacillaceae</taxon>
        <taxon>Peribacillus</taxon>
    </lineage>
</organism>
<evidence type="ECO:0000256" key="3">
    <source>
        <dbReference type="ARBA" id="ARBA00022989"/>
    </source>
</evidence>
<feature type="transmembrane region" description="Helical" evidence="6">
    <location>
        <begin position="62"/>
        <end position="78"/>
    </location>
</feature>
<evidence type="ECO:0000256" key="2">
    <source>
        <dbReference type="ARBA" id="ARBA00022692"/>
    </source>
</evidence>
<dbReference type="Pfam" id="PF05105">
    <property type="entry name" value="Phage_holin_4_1"/>
    <property type="match status" value="1"/>
</dbReference>
<evidence type="ECO:0000313" key="8">
    <source>
        <dbReference type="Proteomes" id="UP000266016"/>
    </source>
</evidence>
<keyword evidence="3 6" id="KW-1133">Transmembrane helix</keyword>
<dbReference type="NCBIfam" id="TIGR01593">
    <property type="entry name" value="holin_tox_secr"/>
    <property type="match status" value="1"/>
</dbReference>
<comment type="similarity">
    <text evidence="5">Belongs to the bacteriophage holin family. Cp-1 holin subfamily.</text>
</comment>
<name>A0A398BC68_9BACI</name>
<keyword evidence="2 6" id="KW-0812">Transmembrane</keyword>
<evidence type="ECO:0000256" key="5">
    <source>
        <dbReference type="ARBA" id="ARBA00023600"/>
    </source>
</evidence>
<accession>A0A398BC68</accession>
<evidence type="ECO:0000256" key="4">
    <source>
        <dbReference type="ARBA" id="ARBA00023136"/>
    </source>
</evidence>